<dbReference type="Proteomes" id="UP000594459">
    <property type="component" value="Chromosome"/>
</dbReference>
<evidence type="ECO:0000259" key="4">
    <source>
        <dbReference type="PROSITE" id="PS50887"/>
    </source>
</evidence>
<dbReference type="InterPro" id="IPR043128">
    <property type="entry name" value="Rev_trsase/Diguanyl_cyclase"/>
</dbReference>
<dbReference type="Gene3D" id="3.30.70.270">
    <property type="match status" value="1"/>
</dbReference>
<dbReference type="SUPFAM" id="SSF55073">
    <property type="entry name" value="Nucleotide cyclase"/>
    <property type="match status" value="1"/>
</dbReference>
<dbReference type="EC" id="2.7.7.65" evidence="1"/>
<dbReference type="FunFam" id="3.30.70.270:FF:000001">
    <property type="entry name" value="Diguanylate cyclase domain protein"/>
    <property type="match status" value="1"/>
</dbReference>
<dbReference type="PROSITE" id="PS50887">
    <property type="entry name" value="GGDEF"/>
    <property type="match status" value="1"/>
</dbReference>
<dbReference type="NCBIfam" id="TIGR00254">
    <property type="entry name" value="GGDEF"/>
    <property type="match status" value="1"/>
</dbReference>
<dbReference type="EMBL" id="CP064654">
    <property type="protein sequence ID" value="QPC97888.1"/>
    <property type="molecule type" value="Genomic_DNA"/>
</dbReference>
<protein>
    <recommendedName>
        <fullName evidence="1">diguanylate cyclase</fullName>
        <ecNumber evidence="1">2.7.7.65</ecNumber>
    </recommendedName>
</protein>
<dbReference type="GO" id="GO:1902201">
    <property type="term" value="P:negative regulation of bacterial-type flagellum-dependent cell motility"/>
    <property type="evidence" value="ECO:0007669"/>
    <property type="project" value="TreeGrafter"/>
</dbReference>
<feature type="transmembrane region" description="Helical" evidence="3">
    <location>
        <begin position="12"/>
        <end position="31"/>
    </location>
</feature>
<dbReference type="InterPro" id="IPR035965">
    <property type="entry name" value="PAS-like_dom_sf"/>
</dbReference>
<accession>A0A7S8F2P6</accession>
<organism evidence="5 6">
    <name type="scientific">Qipengyuania soli</name>
    <dbReference type="NCBI Taxonomy" id="2782568"/>
    <lineage>
        <taxon>Bacteria</taxon>
        <taxon>Pseudomonadati</taxon>
        <taxon>Pseudomonadota</taxon>
        <taxon>Alphaproteobacteria</taxon>
        <taxon>Sphingomonadales</taxon>
        <taxon>Erythrobacteraceae</taxon>
        <taxon>Qipengyuania</taxon>
    </lineage>
</organism>
<keyword evidence="3" id="KW-0812">Transmembrane</keyword>
<dbReference type="GO" id="GO:0005886">
    <property type="term" value="C:plasma membrane"/>
    <property type="evidence" value="ECO:0007669"/>
    <property type="project" value="TreeGrafter"/>
</dbReference>
<gene>
    <name evidence="5" type="ORF">IRL76_08225</name>
</gene>
<dbReference type="GO" id="GO:0043709">
    <property type="term" value="P:cell adhesion involved in single-species biofilm formation"/>
    <property type="evidence" value="ECO:0007669"/>
    <property type="project" value="TreeGrafter"/>
</dbReference>
<reference evidence="5 6" key="1">
    <citation type="submission" date="2020-11" db="EMBL/GenBank/DDBJ databases">
        <title>The genome sequence of Erythrobacter sp. 6D36.</title>
        <authorList>
            <person name="Liu Y."/>
        </authorList>
    </citation>
    <scope>NUCLEOTIDE SEQUENCE [LARGE SCALE GENOMIC DNA]</scope>
    <source>
        <strain evidence="5 6">6D36</strain>
    </source>
</reference>
<dbReference type="SUPFAM" id="SSF55785">
    <property type="entry name" value="PYP-like sensor domain (PAS domain)"/>
    <property type="match status" value="1"/>
</dbReference>
<proteinExistence type="predicted"/>
<dbReference type="Pfam" id="PF00990">
    <property type="entry name" value="GGDEF"/>
    <property type="match status" value="1"/>
</dbReference>
<keyword evidence="3" id="KW-1133">Transmembrane helix</keyword>
<evidence type="ECO:0000313" key="5">
    <source>
        <dbReference type="EMBL" id="QPC97888.1"/>
    </source>
</evidence>
<sequence length="346" mass="38012">MTFARDQRHELPLLMVATALPIGVMLLRHFALSMRLYRRNRELQEKVTQLQLAEQLAGVGRWSVDIATRRHRWSEEVCTIVGVPPGTPPTDDLLAGLLVDGLKQMETTFYSHRTDREPFIVEFEVENPRRGTRILRARASNSFSAEGAREQVFMVVQDATDEYLRVAAAERERAEAVAREEEAQLLANTDVLTGLANRRAAMATLDRAIMTARRCRGELGLIVFDIDHFKQVNDEHGHAIGDRVLAEVGRIAARNARDGQLAARIGGEEFLMILAGAPELAVTGAAERLRLAIEAGTSMAPLPNVTVSVGQAMLGPGDTSLSLFARADEALYAAKRGGRNRVALAA</sequence>
<evidence type="ECO:0000256" key="3">
    <source>
        <dbReference type="SAM" id="Phobius"/>
    </source>
</evidence>
<evidence type="ECO:0000313" key="6">
    <source>
        <dbReference type="Proteomes" id="UP000594459"/>
    </source>
</evidence>
<dbReference type="GO" id="GO:0052621">
    <property type="term" value="F:diguanylate cyclase activity"/>
    <property type="evidence" value="ECO:0007669"/>
    <property type="project" value="UniProtKB-EC"/>
</dbReference>
<evidence type="ECO:0000256" key="1">
    <source>
        <dbReference type="ARBA" id="ARBA00012528"/>
    </source>
</evidence>
<dbReference type="RefSeq" id="WP_200980899.1">
    <property type="nucleotide sequence ID" value="NZ_CP064654.1"/>
</dbReference>
<keyword evidence="6" id="KW-1185">Reference proteome</keyword>
<dbReference type="KEGG" id="qso:IRL76_08225"/>
<feature type="domain" description="GGDEF" evidence="4">
    <location>
        <begin position="217"/>
        <end position="346"/>
    </location>
</feature>
<dbReference type="PANTHER" id="PTHR45138:SF9">
    <property type="entry name" value="DIGUANYLATE CYCLASE DGCM-RELATED"/>
    <property type="match status" value="1"/>
</dbReference>
<evidence type="ECO:0000256" key="2">
    <source>
        <dbReference type="ARBA" id="ARBA00034247"/>
    </source>
</evidence>
<dbReference type="InterPro" id="IPR050469">
    <property type="entry name" value="Diguanylate_Cyclase"/>
</dbReference>
<comment type="catalytic activity">
    <reaction evidence="2">
        <text>2 GTP = 3',3'-c-di-GMP + 2 diphosphate</text>
        <dbReference type="Rhea" id="RHEA:24898"/>
        <dbReference type="ChEBI" id="CHEBI:33019"/>
        <dbReference type="ChEBI" id="CHEBI:37565"/>
        <dbReference type="ChEBI" id="CHEBI:58805"/>
        <dbReference type="EC" id="2.7.7.65"/>
    </reaction>
</comment>
<dbReference type="CDD" id="cd01949">
    <property type="entry name" value="GGDEF"/>
    <property type="match status" value="1"/>
</dbReference>
<dbReference type="InterPro" id="IPR000160">
    <property type="entry name" value="GGDEF_dom"/>
</dbReference>
<name>A0A7S8F2P6_9SPHN</name>
<dbReference type="AlphaFoldDB" id="A0A7S8F2P6"/>
<dbReference type="PANTHER" id="PTHR45138">
    <property type="entry name" value="REGULATORY COMPONENTS OF SENSORY TRANSDUCTION SYSTEM"/>
    <property type="match status" value="1"/>
</dbReference>
<dbReference type="Gene3D" id="3.30.450.20">
    <property type="entry name" value="PAS domain"/>
    <property type="match status" value="1"/>
</dbReference>
<keyword evidence="3" id="KW-0472">Membrane</keyword>
<dbReference type="SMART" id="SM00267">
    <property type="entry name" value="GGDEF"/>
    <property type="match status" value="1"/>
</dbReference>
<dbReference type="InterPro" id="IPR029787">
    <property type="entry name" value="Nucleotide_cyclase"/>
</dbReference>